<accession>A0A382BCI7</accession>
<dbReference type="PROSITE" id="PS50293">
    <property type="entry name" value="TPR_REGION"/>
    <property type="match status" value="1"/>
</dbReference>
<dbReference type="InterPro" id="IPR011990">
    <property type="entry name" value="TPR-like_helical_dom_sf"/>
</dbReference>
<sequence length="221" mass="24548">MTSNHHSGFDRSFGEALDLHNNGQIDEAILRYRNLLETTPDNPDLWNLLGVAAHQKSNNALAENLISTAISLNENIAHFHNNLGMVYRGLNRDEDADQAFRRAIKLDPKHSNALSNLAALLRQTGQFAAALDYARQAVSANPESAEALVNLGNAEKDSGYLESAVATYRRAISAQHDFALAHWNLALSLLSLGEMAAGFEEMAWRWKWDKFPGVRRNLTQP</sequence>
<dbReference type="PANTHER" id="PTHR44809">
    <property type="match status" value="1"/>
</dbReference>
<organism evidence="1">
    <name type="scientific">marine metagenome</name>
    <dbReference type="NCBI Taxonomy" id="408172"/>
    <lineage>
        <taxon>unclassified sequences</taxon>
        <taxon>metagenomes</taxon>
        <taxon>ecological metagenomes</taxon>
    </lineage>
</organism>
<gene>
    <name evidence="1" type="ORF">METZ01_LOCUS164208</name>
</gene>
<dbReference type="PANTHER" id="PTHR44809:SF1">
    <property type="entry name" value="PROTEIN O-MANNOSYL-TRANSFERASE TMTC1"/>
    <property type="match status" value="1"/>
</dbReference>
<proteinExistence type="predicted"/>
<name>A0A382BCI7_9ZZZZ</name>
<dbReference type="SMART" id="SM00028">
    <property type="entry name" value="TPR"/>
    <property type="match status" value="5"/>
</dbReference>
<dbReference type="SUPFAM" id="SSF48452">
    <property type="entry name" value="TPR-like"/>
    <property type="match status" value="1"/>
</dbReference>
<dbReference type="AlphaFoldDB" id="A0A382BCI7"/>
<dbReference type="Pfam" id="PF13432">
    <property type="entry name" value="TPR_16"/>
    <property type="match status" value="1"/>
</dbReference>
<dbReference type="InterPro" id="IPR019734">
    <property type="entry name" value="TPR_rpt"/>
</dbReference>
<feature type="non-terminal residue" evidence="1">
    <location>
        <position position="221"/>
    </location>
</feature>
<dbReference type="PROSITE" id="PS50005">
    <property type="entry name" value="TPR"/>
    <property type="match status" value="3"/>
</dbReference>
<protein>
    <submittedName>
        <fullName evidence="1">Uncharacterized protein</fullName>
    </submittedName>
</protein>
<dbReference type="Gene3D" id="1.25.40.10">
    <property type="entry name" value="Tetratricopeptide repeat domain"/>
    <property type="match status" value="2"/>
</dbReference>
<reference evidence="1" key="1">
    <citation type="submission" date="2018-05" db="EMBL/GenBank/DDBJ databases">
        <authorList>
            <person name="Lanie J.A."/>
            <person name="Ng W.-L."/>
            <person name="Kazmierczak K.M."/>
            <person name="Andrzejewski T.M."/>
            <person name="Davidsen T.M."/>
            <person name="Wayne K.J."/>
            <person name="Tettelin H."/>
            <person name="Glass J.I."/>
            <person name="Rusch D."/>
            <person name="Podicherti R."/>
            <person name="Tsui H.-C.T."/>
            <person name="Winkler M.E."/>
        </authorList>
    </citation>
    <scope>NUCLEOTIDE SEQUENCE</scope>
</reference>
<dbReference type="Pfam" id="PF13414">
    <property type="entry name" value="TPR_11"/>
    <property type="match status" value="2"/>
</dbReference>
<evidence type="ECO:0000313" key="1">
    <source>
        <dbReference type="EMBL" id="SVB11354.1"/>
    </source>
</evidence>
<dbReference type="EMBL" id="UINC01029134">
    <property type="protein sequence ID" value="SVB11354.1"/>
    <property type="molecule type" value="Genomic_DNA"/>
</dbReference>
<dbReference type="InterPro" id="IPR052943">
    <property type="entry name" value="TMTC_O-mannosyl-trnsfr"/>
</dbReference>